<dbReference type="AlphaFoldDB" id="A0A2H0YXQ7"/>
<dbReference type="InterPro" id="IPR002052">
    <property type="entry name" value="DNA_methylase_N6_adenine_CS"/>
</dbReference>
<dbReference type="GO" id="GO:0003676">
    <property type="term" value="F:nucleic acid binding"/>
    <property type="evidence" value="ECO:0007669"/>
    <property type="project" value="InterPro"/>
</dbReference>
<dbReference type="EMBL" id="PEXT01000044">
    <property type="protein sequence ID" value="PIS43270.1"/>
    <property type="molecule type" value="Genomic_DNA"/>
</dbReference>
<comment type="caution">
    <text evidence="1">The sequence shown here is derived from an EMBL/GenBank/DDBJ whole genome shotgun (WGS) entry which is preliminary data.</text>
</comment>
<accession>A0A2H0YXQ7</accession>
<evidence type="ECO:0008006" key="3">
    <source>
        <dbReference type="Google" id="ProtNLM"/>
    </source>
</evidence>
<dbReference type="PROSITE" id="PS00092">
    <property type="entry name" value="N6_MTASE"/>
    <property type="match status" value="1"/>
</dbReference>
<organism evidence="1 2">
    <name type="scientific">Candidatus Kaiserbacteria bacterium CG08_land_8_20_14_0_20_50_21</name>
    <dbReference type="NCBI Taxonomy" id="1974604"/>
    <lineage>
        <taxon>Bacteria</taxon>
        <taxon>Candidatus Kaiseribacteriota</taxon>
    </lineage>
</organism>
<sequence length="113" mass="12717">MAGGQLPLFEVKGLKQKGKEPFKIELNEVTDTDADGAVWLTDVKWLLKNNANIATSLKGNGDFRSEECLKLLKEADIVVTNPPFSLFREYVEQLVEHKKKFIILGDQNGEIKL</sequence>
<dbReference type="Pfam" id="PF13651">
    <property type="entry name" value="EcoRI_methylase"/>
    <property type="match status" value="1"/>
</dbReference>
<dbReference type="GO" id="GO:0008168">
    <property type="term" value="F:methyltransferase activity"/>
    <property type="evidence" value="ECO:0007669"/>
    <property type="project" value="InterPro"/>
</dbReference>
<dbReference type="Proteomes" id="UP000228687">
    <property type="component" value="Unassembled WGS sequence"/>
</dbReference>
<name>A0A2H0YXQ7_9BACT</name>
<dbReference type="GO" id="GO:0032259">
    <property type="term" value="P:methylation"/>
    <property type="evidence" value="ECO:0007669"/>
    <property type="project" value="InterPro"/>
</dbReference>
<dbReference type="InterPro" id="IPR025247">
    <property type="entry name" value="EcoRI-like_methylase"/>
</dbReference>
<evidence type="ECO:0000313" key="1">
    <source>
        <dbReference type="EMBL" id="PIS43270.1"/>
    </source>
</evidence>
<gene>
    <name evidence="1" type="ORF">COT23_02090</name>
</gene>
<proteinExistence type="predicted"/>
<evidence type="ECO:0000313" key="2">
    <source>
        <dbReference type="Proteomes" id="UP000228687"/>
    </source>
</evidence>
<protein>
    <recommendedName>
        <fullName evidence="3">Modification methylase</fullName>
    </recommendedName>
</protein>
<reference evidence="2" key="1">
    <citation type="submission" date="2017-09" db="EMBL/GenBank/DDBJ databases">
        <title>Depth-based differentiation of microbial function through sediment-hosted aquifers and enrichment of novel symbionts in the deep terrestrial subsurface.</title>
        <authorList>
            <person name="Probst A.J."/>
            <person name="Ladd B."/>
            <person name="Jarett J.K."/>
            <person name="Geller-Mcgrath D.E."/>
            <person name="Sieber C.M.K."/>
            <person name="Emerson J.B."/>
            <person name="Anantharaman K."/>
            <person name="Thomas B.C."/>
            <person name="Malmstrom R."/>
            <person name="Stieglmeier M."/>
            <person name="Klingl A."/>
            <person name="Woyke T."/>
            <person name="Ryan C.M."/>
            <person name="Banfield J.F."/>
        </authorList>
    </citation>
    <scope>NUCLEOTIDE SEQUENCE [LARGE SCALE GENOMIC DNA]</scope>
</reference>